<dbReference type="GO" id="GO:0016836">
    <property type="term" value="F:hydro-lyase activity"/>
    <property type="evidence" value="ECO:0007669"/>
    <property type="project" value="UniProtKB-ARBA"/>
</dbReference>
<accession>A0AAV0YEL8</accession>
<name>A0AAV0YEL8_VICFA</name>
<gene>
    <name evidence="2" type="ORF">VFH_U072560</name>
</gene>
<proteinExistence type="predicted"/>
<dbReference type="PANTHER" id="PTHR11670">
    <property type="entry name" value="ACONITASE/IRON-RESPONSIVE ELEMENT FAMILY MEMBER"/>
    <property type="match status" value="1"/>
</dbReference>
<dbReference type="Pfam" id="PF00694">
    <property type="entry name" value="Aconitase_C"/>
    <property type="match status" value="1"/>
</dbReference>
<dbReference type="GO" id="GO:0043436">
    <property type="term" value="P:oxoacid metabolic process"/>
    <property type="evidence" value="ECO:0007669"/>
    <property type="project" value="UniProtKB-ARBA"/>
</dbReference>
<evidence type="ECO:0000313" key="2">
    <source>
        <dbReference type="EMBL" id="CAI8584396.1"/>
    </source>
</evidence>
<protein>
    <recommendedName>
        <fullName evidence="1">Aconitase A/isopropylmalate dehydratase small subunit swivel domain-containing protein</fullName>
    </recommendedName>
</protein>
<dbReference type="Proteomes" id="UP001157006">
    <property type="component" value="Unassembled WGS sequence"/>
</dbReference>
<dbReference type="EMBL" id="CATIWC010001718">
    <property type="protein sequence ID" value="CAI8584396.1"/>
    <property type="molecule type" value="Genomic_DNA"/>
</dbReference>
<evidence type="ECO:0000313" key="3">
    <source>
        <dbReference type="Proteomes" id="UP001157006"/>
    </source>
</evidence>
<comment type="caution">
    <text evidence="2">The sequence shown here is derived from an EMBL/GenBank/DDBJ whole genome shotgun (WGS) entry which is preliminary data.</text>
</comment>
<dbReference type="InterPro" id="IPR000573">
    <property type="entry name" value="AconitaseA/IPMdHydase_ssu_swvl"/>
</dbReference>
<evidence type="ECO:0000259" key="1">
    <source>
        <dbReference type="Pfam" id="PF00694"/>
    </source>
</evidence>
<reference evidence="2 3" key="1">
    <citation type="submission" date="2023-01" db="EMBL/GenBank/DDBJ databases">
        <authorList>
            <person name="Kreplak J."/>
        </authorList>
    </citation>
    <scope>NUCLEOTIDE SEQUENCE [LARGE SCALE GENOMIC DNA]</scope>
</reference>
<dbReference type="InterPro" id="IPR006249">
    <property type="entry name" value="Aconitase/IRP2"/>
</dbReference>
<dbReference type="InterPro" id="IPR015928">
    <property type="entry name" value="Aconitase/3IPM_dehydase_swvl"/>
</dbReference>
<keyword evidence="3" id="KW-1185">Reference proteome</keyword>
<feature type="domain" description="Aconitase A/isopropylmalate dehydratase small subunit swivel" evidence="1">
    <location>
        <begin position="14"/>
        <end position="47"/>
    </location>
</feature>
<organism evidence="2 3">
    <name type="scientific">Vicia faba</name>
    <name type="common">Broad bean</name>
    <name type="synonym">Faba vulgaris</name>
    <dbReference type="NCBI Taxonomy" id="3906"/>
    <lineage>
        <taxon>Eukaryota</taxon>
        <taxon>Viridiplantae</taxon>
        <taxon>Streptophyta</taxon>
        <taxon>Embryophyta</taxon>
        <taxon>Tracheophyta</taxon>
        <taxon>Spermatophyta</taxon>
        <taxon>Magnoliopsida</taxon>
        <taxon>eudicotyledons</taxon>
        <taxon>Gunneridae</taxon>
        <taxon>Pentapetalae</taxon>
        <taxon>rosids</taxon>
        <taxon>fabids</taxon>
        <taxon>Fabales</taxon>
        <taxon>Fabaceae</taxon>
        <taxon>Papilionoideae</taxon>
        <taxon>50 kb inversion clade</taxon>
        <taxon>NPAAA clade</taxon>
        <taxon>Hologalegina</taxon>
        <taxon>IRL clade</taxon>
        <taxon>Fabeae</taxon>
        <taxon>Vicia</taxon>
    </lineage>
</organism>
<sequence length="171" mass="19072">MVIYALLKDTNKASLQDTIVLEGTEYGSGSSRDWAAKGPMLLGVKSMKLKVLREFIIERYTINLPSKITEIKPGQDIKVVTDSGKSFTCIARFNTKGRSQGPAKPGAFPGSFSCNFKPQYTFKFSLTIYNFRSYSQIVRRNAFTAHELVILLPLPLFRNSHATCSMKCIGC</sequence>
<dbReference type="Gene3D" id="3.20.19.10">
    <property type="entry name" value="Aconitase, domain 4"/>
    <property type="match status" value="1"/>
</dbReference>
<dbReference type="AlphaFoldDB" id="A0AAV0YEL8"/>
<dbReference type="SUPFAM" id="SSF52016">
    <property type="entry name" value="LeuD/IlvD-like"/>
    <property type="match status" value="1"/>
</dbReference>